<feature type="transmembrane region" description="Helical" evidence="2">
    <location>
        <begin position="12"/>
        <end position="29"/>
    </location>
</feature>
<dbReference type="Gene3D" id="2.160.20.10">
    <property type="entry name" value="Single-stranded right-handed beta-helix, Pectin lyase-like"/>
    <property type="match status" value="3"/>
</dbReference>
<proteinExistence type="predicted"/>
<dbReference type="Pfam" id="PF13229">
    <property type="entry name" value="Beta_helix"/>
    <property type="match status" value="2"/>
</dbReference>
<dbReference type="InterPro" id="IPR006626">
    <property type="entry name" value="PbH1"/>
</dbReference>
<evidence type="ECO:0000259" key="3">
    <source>
        <dbReference type="Pfam" id="PF13229"/>
    </source>
</evidence>
<dbReference type="SUPFAM" id="SSF51126">
    <property type="entry name" value="Pectin lyase-like"/>
    <property type="match status" value="4"/>
</dbReference>
<evidence type="ECO:0000256" key="1">
    <source>
        <dbReference type="SAM" id="MobiDB-lite"/>
    </source>
</evidence>
<dbReference type="InterPro" id="IPR011050">
    <property type="entry name" value="Pectin_lyase_fold/virulence"/>
</dbReference>
<dbReference type="InterPro" id="IPR012334">
    <property type="entry name" value="Pectin_lyas_fold"/>
</dbReference>
<dbReference type="InterPro" id="IPR039448">
    <property type="entry name" value="Beta_helix"/>
</dbReference>
<feature type="domain" description="Right handed beta helix" evidence="3">
    <location>
        <begin position="498"/>
        <end position="646"/>
    </location>
</feature>
<gene>
    <name evidence="4" type="ORF">SOCE836_035490</name>
</gene>
<evidence type="ECO:0000256" key="2">
    <source>
        <dbReference type="SAM" id="Phobius"/>
    </source>
</evidence>
<name>A0A4P2QMY9_SORCE</name>
<keyword evidence="2" id="KW-0472">Membrane</keyword>
<evidence type="ECO:0000313" key="4">
    <source>
        <dbReference type="EMBL" id="AUX31420.1"/>
    </source>
</evidence>
<sequence>MVSLRERSIRRPFVAVWPLIVVAALVPLGCSGPFNAPTCAPGEAARDDGKCAPKPCGPAEVTSDTGECQPAGSSEAACPPGQLALEGGGCQPAGLPPDMACPPGQLALEGGGCQPAGLPPDMACPPGQLALEGGGCQPAGVPPEACGEGFISDGHGGCAAILPEEECPKGRMAIPGETRCREVAPCGAGTWGDIPIEANTQFVDLAYAGGDSDGTKARPWKKIQDAIEHAEDGATVAVAEGSYIEDVGIADKSVRLWGRCPDLVEIQGTGKGAGAIQVLTTAASGTEIRGLAVTGEGPGLIVSGARDVTIEQTWVHDMSSLGISAVDKHGPTSIALRNSLVERNHGIGVVVDAEATIEASVIRGTQPSDEVKLGGGISVLDVDNTGERADVAIRACLVEQNHDVGVLVSGSDATIEASVVRGTEHNSVTELGGGINIVDHEGERADVTVRACLVEQNQDVGVLVDGSDATIEASVVRGTQPSEDAKGGWGISVQQDSAAYGRADVTVRACLVEQNHEIGVFVSGSSATIEASVIRGTRPSSTAKGGRGIGVENDAETGGRADVTVRACLVEQNHEVGVFVSGSDAAIEASVIRDTQSSNNTSGGRGIGVQHGRETGERAKVAIRECLVEQNHEVGVYVDGSDATIEASVVRGTQSSDHATGGRGIGVQDYGETGERAAVTVRACLVERNHEVGVFVAGSDAAIEASVVRGTEPSEDGTGGRGINVQDDGETGERADVTVRACLVEQNHEIGVFVAGSDARIEASVVRGTEPSEDGTGGRGINVQDDGETGERADVTVRVCLVEQNHDVGMFVASSDATIEGTILRATQPNVVRATQPQLDVDDQGGIGLGVVGTRATGQRASVAVRGCLVEENHQSGVVISHSDARIDASIVRTTKALANAFGDGIDVDSGTAIIENATINGNTRAGVASFGSKVTILDATLFCNAFELNYESSNGVEGNFEDSERWQCTRRDAKHCAEIDGSCRALSAGLKPPPSPASASSLP</sequence>
<keyword evidence="2" id="KW-0812">Transmembrane</keyword>
<reference evidence="4 5" key="1">
    <citation type="submission" date="2015-09" db="EMBL/GenBank/DDBJ databases">
        <title>Sorangium comparison.</title>
        <authorList>
            <person name="Zaburannyi N."/>
            <person name="Bunk B."/>
            <person name="Overmann J."/>
            <person name="Mueller R."/>
        </authorList>
    </citation>
    <scope>NUCLEOTIDE SEQUENCE [LARGE SCALE GENOMIC DNA]</scope>
    <source>
        <strain evidence="4 5">So ce836</strain>
    </source>
</reference>
<keyword evidence="2" id="KW-1133">Transmembrane helix</keyword>
<dbReference type="AlphaFoldDB" id="A0A4P2QMY9"/>
<evidence type="ECO:0000313" key="5">
    <source>
        <dbReference type="Proteomes" id="UP000295497"/>
    </source>
</evidence>
<accession>A0A4P2QMY9</accession>
<dbReference type="SMART" id="SM00710">
    <property type="entry name" value="PbH1"/>
    <property type="match status" value="12"/>
</dbReference>
<feature type="domain" description="Right handed beta helix" evidence="3">
    <location>
        <begin position="299"/>
        <end position="472"/>
    </location>
</feature>
<feature type="region of interest" description="Disordered" evidence="1">
    <location>
        <begin position="710"/>
        <end position="731"/>
    </location>
</feature>
<dbReference type="EMBL" id="CP012672">
    <property type="protein sequence ID" value="AUX31420.1"/>
    <property type="molecule type" value="Genomic_DNA"/>
</dbReference>
<dbReference type="Proteomes" id="UP000295497">
    <property type="component" value="Chromosome"/>
</dbReference>
<dbReference type="SUPFAM" id="SSF57184">
    <property type="entry name" value="Growth factor receptor domain"/>
    <property type="match status" value="1"/>
</dbReference>
<protein>
    <recommendedName>
        <fullName evidence="3">Right handed beta helix domain-containing protein</fullName>
    </recommendedName>
</protein>
<dbReference type="InterPro" id="IPR009030">
    <property type="entry name" value="Growth_fac_rcpt_cys_sf"/>
</dbReference>
<feature type="region of interest" description="Disordered" evidence="1">
    <location>
        <begin position="768"/>
        <end position="789"/>
    </location>
</feature>
<organism evidence="4 5">
    <name type="scientific">Sorangium cellulosum</name>
    <name type="common">Polyangium cellulosum</name>
    <dbReference type="NCBI Taxonomy" id="56"/>
    <lineage>
        <taxon>Bacteria</taxon>
        <taxon>Pseudomonadati</taxon>
        <taxon>Myxococcota</taxon>
        <taxon>Polyangia</taxon>
        <taxon>Polyangiales</taxon>
        <taxon>Polyangiaceae</taxon>
        <taxon>Sorangium</taxon>
    </lineage>
</organism>